<proteinExistence type="predicted"/>
<gene>
    <name evidence="1" type="ORF">A1356_18810</name>
</gene>
<dbReference type="EMBL" id="LUUL01000117">
    <property type="protein sequence ID" value="OAI22787.1"/>
    <property type="molecule type" value="Genomic_DNA"/>
</dbReference>
<evidence type="ECO:0000313" key="2">
    <source>
        <dbReference type="Proteomes" id="UP000077734"/>
    </source>
</evidence>
<comment type="caution">
    <text evidence="1">The sequence shown here is derived from an EMBL/GenBank/DDBJ whole genome shotgun (WGS) entry which is preliminary data.</text>
</comment>
<evidence type="ECO:0000313" key="1">
    <source>
        <dbReference type="EMBL" id="OAI22787.1"/>
    </source>
</evidence>
<reference evidence="1 2" key="1">
    <citation type="submission" date="2016-03" db="EMBL/GenBank/DDBJ databases">
        <authorList>
            <person name="Heylen K."/>
            <person name="De Vos P."/>
            <person name="Vekeman B."/>
        </authorList>
    </citation>
    <scope>NUCLEOTIDE SEQUENCE [LARGE SCALE GENOMIC DNA]</scope>
    <source>
        <strain evidence="1 2">R-49807</strain>
    </source>
</reference>
<accession>A0A291IGJ4</accession>
<name>A0A291IGJ4_9GAMM</name>
<keyword evidence="2" id="KW-1185">Reference proteome</keyword>
<protein>
    <submittedName>
        <fullName evidence="1">Uncharacterized protein</fullName>
    </submittedName>
</protein>
<dbReference type="Proteomes" id="UP000077734">
    <property type="component" value="Unassembled WGS sequence"/>
</dbReference>
<dbReference type="AlphaFoldDB" id="A0A291IGJ4"/>
<organism evidence="1 2">
    <name type="scientific">Methylomonas koyamae</name>
    <dbReference type="NCBI Taxonomy" id="702114"/>
    <lineage>
        <taxon>Bacteria</taxon>
        <taxon>Pseudomonadati</taxon>
        <taxon>Pseudomonadota</taxon>
        <taxon>Gammaproteobacteria</taxon>
        <taxon>Methylococcales</taxon>
        <taxon>Methylococcaceae</taxon>
        <taxon>Methylomonas</taxon>
    </lineage>
</organism>
<dbReference type="RefSeq" id="WP_064029370.1">
    <property type="nucleotide sequence ID" value="NZ_CP023669.1"/>
</dbReference>
<dbReference type="KEGG" id="mko:MKLM6_1216"/>
<sequence>MLVKFHGRGDWFLNADPNDKYGPRLAHNFCYRDPETGDIESTNEFFRIYDGIDQKLCSEFIGVFKLSKKDTAIYLDSNSFDHVEKLLPCVHEYSGLFIAMEENGYLCLSENDLDNCFFLIQKEVDMSCFEHKKISTAPYAINNTLKFIVDSERFDINITNVSNIINSQTSEATSSEISTHTPAYLDKANPLFKENNELHIAIDAWNTVVEQESGDKITIRKKIINWLSNNKNLTDEQIKRIASVANPDRARKPECKLAFNQNIALKISEFEKYLDHRHMNHSSWLRAAIEAWIYTLSDTPESPKTGSLKSLPIKWLNDNYPTISKSNIERLAVLINPDSNGGPPKSI</sequence>